<gene>
    <name evidence="12" type="primary">ald</name>
    <name evidence="12" type="ORF">H1164_08025</name>
</gene>
<feature type="binding site" evidence="9">
    <location>
        <position position="134"/>
    </location>
    <ligand>
        <name>NAD(+)</name>
        <dbReference type="ChEBI" id="CHEBI:57540"/>
    </ligand>
</feature>
<evidence type="ECO:0000256" key="8">
    <source>
        <dbReference type="PIRSR" id="PIRSR000183-2"/>
    </source>
</evidence>
<dbReference type="InterPro" id="IPR007698">
    <property type="entry name" value="AlaDH/PNT_NAD(H)-bd"/>
</dbReference>
<dbReference type="InterPro" id="IPR008141">
    <property type="entry name" value="Ala_DH"/>
</dbReference>
<dbReference type="NCBIfam" id="TIGR00518">
    <property type="entry name" value="alaDH"/>
    <property type="match status" value="1"/>
</dbReference>
<dbReference type="SMART" id="SM01003">
    <property type="entry name" value="AlaDh_PNT_N"/>
    <property type="match status" value="1"/>
</dbReference>
<dbReference type="GO" id="GO:0000286">
    <property type="term" value="F:alanine dehydrogenase activity"/>
    <property type="evidence" value="ECO:0007669"/>
    <property type="project" value="UniProtKB-UniRule"/>
</dbReference>
<dbReference type="PROSITE" id="PS00837">
    <property type="entry name" value="ALADH_PNT_2"/>
    <property type="match status" value="1"/>
</dbReference>
<dbReference type="PANTHER" id="PTHR42795:SF1">
    <property type="entry name" value="ALANINE DEHYDROGENASE"/>
    <property type="match status" value="1"/>
</dbReference>
<organism evidence="12 13">
    <name type="scientific">Thermoactinomyces daqus</name>
    <dbReference type="NCBI Taxonomy" id="1329516"/>
    <lineage>
        <taxon>Bacteria</taxon>
        <taxon>Bacillati</taxon>
        <taxon>Bacillota</taxon>
        <taxon>Bacilli</taxon>
        <taxon>Bacillales</taxon>
        <taxon>Thermoactinomycetaceae</taxon>
        <taxon>Thermoactinomyces</taxon>
    </lineage>
</organism>
<comment type="caution">
    <text evidence="12">The sequence shown here is derived from an EMBL/GenBank/DDBJ whole genome shotgun (WGS) entry which is preliminary data.</text>
</comment>
<dbReference type="GO" id="GO:0042853">
    <property type="term" value="P:L-alanine catabolic process"/>
    <property type="evidence" value="ECO:0007669"/>
    <property type="project" value="UniProtKB-UniPathway"/>
</dbReference>
<dbReference type="InterPro" id="IPR007886">
    <property type="entry name" value="AlaDH/PNT_N"/>
</dbReference>
<dbReference type="GO" id="GO:0000166">
    <property type="term" value="F:nucleotide binding"/>
    <property type="evidence" value="ECO:0007669"/>
    <property type="project" value="UniProtKB-KW"/>
</dbReference>
<sequence length="376" mass="40433">MRIGVPKEVKNNEYRVAITPGGVDALVQAGHEVIIEKGAGEGSGFKDEEFAEHGAKIAPSASDTWNNAEMILKVKEPQPEEYEYFREDLILFTYLHLAPEPELTRALMDKNVAAIAYETVQLDNGSLPLLTPMSEVAGRMSVQIGARFLEKPQGGRGVLLGGVPGVVPGNVVIIGGGTVGTNAAKIALGMGANVTILDINADRLRQLDDLFAGRLHTLMSNRYNIAEMVKQADLLIGAVLIPGRRAPHLVTEEMVKEMQEGAVIVDVAIDQGGSIETIDHVTTHSDPTYVKYGVVHYAVANMPGAVPRTSTFALTNVTIPYAVQIASKGLEKAISENRPLARGVNVYKGQVTYQAVAESLNLPYVSLNEIMGRQVV</sequence>
<dbReference type="OrthoDB" id="9804592at2"/>
<feature type="binding site" evidence="9">
    <location>
        <begin position="239"/>
        <end position="240"/>
    </location>
    <ligand>
        <name>NAD(+)</name>
        <dbReference type="ChEBI" id="CHEBI:57540"/>
    </ligand>
</feature>
<keyword evidence="5 6" id="KW-0520">NAD</keyword>
<evidence type="ECO:0000256" key="1">
    <source>
        <dbReference type="ARBA" id="ARBA00005206"/>
    </source>
</evidence>
<dbReference type="InterPro" id="IPR036291">
    <property type="entry name" value="NAD(P)-bd_dom_sf"/>
</dbReference>
<feature type="binding site" evidence="8">
    <location>
        <position position="15"/>
    </location>
    <ligand>
        <name>substrate</name>
    </ligand>
</feature>
<dbReference type="FunFam" id="3.40.50.720:FF:000049">
    <property type="entry name" value="Alanine dehydrogenase"/>
    <property type="match status" value="1"/>
</dbReference>
<proteinExistence type="inferred from homology"/>
<dbReference type="RefSeq" id="WP_033101838.1">
    <property type="nucleotide sequence ID" value="NZ_JACEIP010000010.1"/>
</dbReference>
<accession>A0A7W2AIG4</accession>
<feature type="binding site" evidence="8">
    <location>
        <position position="75"/>
    </location>
    <ligand>
        <name>substrate</name>
    </ligand>
</feature>
<evidence type="ECO:0000256" key="2">
    <source>
        <dbReference type="ARBA" id="ARBA00005689"/>
    </source>
</evidence>
<dbReference type="CDD" id="cd05305">
    <property type="entry name" value="L-AlaDH"/>
    <property type="match status" value="1"/>
</dbReference>
<dbReference type="PIRSF" id="PIRSF000183">
    <property type="entry name" value="Alanine_dh"/>
    <property type="match status" value="1"/>
</dbReference>
<evidence type="ECO:0000313" key="13">
    <source>
        <dbReference type="Proteomes" id="UP000530514"/>
    </source>
</evidence>
<comment type="pathway">
    <text evidence="1">Amino-acid degradation; L-alanine degradation via dehydrogenase pathway; NH(3) and pyruvate from L-alanine: step 1/1.</text>
</comment>
<feature type="domain" description="Alanine dehydrogenase/pyridine nucleotide transhydrogenase NAD(H)-binding" evidence="10">
    <location>
        <begin position="149"/>
        <end position="298"/>
    </location>
</feature>
<keyword evidence="13" id="KW-1185">Reference proteome</keyword>
<reference evidence="12 13" key="1">
    <citation type="submission" date="2020-07" db="EMBL/GenBank/DDBJ databases">
        <authorList>
            <person name="Feng H."/>
        </authorList>
    </citation>
    <scope>NUCLEOTIDE SEQUENCE [LARGE SCALE GENOMIC DNA]</scope>
    <source>
        <strain evidence="13">s-11</strain>
    </source>
</reference>
<feature type="binding site" evidence="9">
    <location>
        <begin position="267"/>
        <end position="270"/>
    </location>
    <ligand>
        <name>NAD(+)</name>
        <dbReference type="ChEBI" id="CHEBI:57540"/>
    </ligand>
</feature>
<dbReference type="SUPFAM" id="SSF52283">
    <property type="entry name" value="Formate/glycerate dehydrogenase catalytic domain-like"/>
    <property type="match status" value="1"/>
</dbReference>
<comment type="catalytic activity">
    <reaction evidence="6">
        <text>L-alanine + NAD(+) + H2O = pyruvate + NH4(+) + NADH + H(+)</text>
        <dbReference type="Rhea" id="RHEA:18405"/>
        <dbReference type="ChEBI" id="CHEBI:15361"/>
        <dbReference type="ChEBI" id="CHEBI:15377"/>
        <dbReference type="ChEBI" id="CHEBI:15378"/>
        <dbReference type="ChEBI" id="CHEBI:28938"/>
        <dbReference type="ChEBI" id="CHEBI:57540"/>
        <dbReference type="ChEBI" id="CHEBI:57945"/>
        <dbReference type="ChEBI" id="CHEBI:57972"/>
        <dbReference type="EC" id="1.4.1.1"/>
    </reaction>
</comment>
<comment type="similarity">
    <text evidence="2 6">Belongs to the AlaDH/PNT family.</text>
</comment>
<dbReference type="GO" id="GO:0005886">
    <property type="term" value="C:plasma membrane"/>
    <property type="evidence" value="ECO:0007669"/>
    <property type="project" value="TreeGrafter"/>
</dbReference>
<dbReference type="Pfam" id="PF01262">
    <property type="entry name" value="AlaDh_PNT_C"/>
    <property type="match status" value="1"/>
</dbReference>
<dbReference type="InterPro" id="IPR008143">
    <property type="entry name" value="Ala_DH/PNT_CS2"/>
</dbReference>
<dbReference type="Gene3D" id="3.40.50.720">
    <property type="entry name" value="NAD(P)-binding Rossmann-like Domain"/>
    <property type="match status" value="2"/>
</dbReference>
<evidence type="ECO:0000256" key="7">
    <source>
        <dbReference type="PIRSR" id="PIRSR000183-1"/>
    </source>
</evidence>
<evidence type="ECO:0000256" key="9">
    <source>
        <dbReference type="PIRSR" id="PIRSR000183-3"/>
    </source>
</evidence>
<dbReference type="Pfam" id="PF05222">
    <property type="entry name" value="AlaDh_PNT_N"/>
    <property type="match status" value="1"/>
</dbReference>
<feature type="binding site" evidence="9">
    <location>
        <position position="220"/>
    </location>
    <ligand>
        <name>NAD(+)</name>
        <dbReference type="ChEBI" id="CHEBI:57540"/>
    </ligand>
</feature>
<evidence type="ECO:0000256" key="6">
    <source>
        <dbReference type="PIRNR" id="PIRNR000183"/>
    </source>
</evidence>
<feature type="active site" description="Proton donor/acceptor" evidence="7">
    <location>
        <position position="96"/>
    </location>
</feature>
<dbReference type="AlphaFoldDB" id="A0A7W2AIG4"/>
<name>A0A7W2AIG4_9BACL</name>
<evidence type="ECO:0000256" key="4">
    <source>
        <dbReference type="ARBA" id="ARBA00023002"/>
    </source>
</evidence>
<feature type="domain" description="Alanine dehydrogenase/pyridine nucleotide transhydrogenase N-terminal" evidence="11">
    <location>
        <begin position="4"/>
        <end position="137"/>
    </location>
</feature>
<dbReference type="UniPathway" id="UPA00527">
    <property type="reaction ID" value="UER00585"/>
</dbReference>
<evidence type="ECO:0000256" key="3">
    <source>
        <dbReference type="ARBA" id="ARBA00012897"/>
    </source>
</evidence>
<feature type="binding site" evidence="9">
    <location>
        <begin position="299"/>
        <end position="302"/>
    </location>
    <ligand>
        <name>NAD(+)</name>
        <dbReference type="ChEBI" id="CHEBI:57540"/>
    </ligand>
</feature>
<evidence type="ECO:0000256" key="5">
    <source>
        <dbReference type="ARBA" id="ARBA00023027"/>
    </source>
</evidence>
<protein>
    <recommendedName>
        <fullName evidence="3 6">Alanine dehydrogenase</fullName>
        <ecNumber evidence="3 6">1.4.1.1</ecNumber>
    </recommendedName>
</protein>
<dbReference type="SMART" id="SM01002">
    <property type="entry name" value="AlaDh_PNT_C"/>
    <property type="match status" value="1"/>
</dbReference>
<keyword evidence="9" id="KW-0547">Nucleotide-binding</keyword>
<keyword evidence="4 6" id="KW-0560">Oxidoreductase</keyword>
<evidence type="ECO:0000259" key="10">
    <source>
        <dbReference type="SMART" id="SM01002"/>
    </source>
</evidence>
<dbReference type="EMBL" id="JACEIP010000010">
    <property type="protein sequence ID" value="MBA4542848.1"/>
    <property type="molecule type" value="Genomic_DNA"/>
</dbReference>
<evidence type="ECO:0000259" key="11">
    <source>
        <dbReference type="SMART" id="SM01003"/>
    </source>
</evidence>
<dbReference type="Proteomes" id="UP000530514">
    <property type="component" value="Unassembled WGS sequence"/>
</dbReference>
<dbReference type="SUPFAM" id="SSF51735">
    <property type="entry name" value="NAD(P)-binding Rossmann-fold domains"/>
    <property type="match status" value="1"/>
</dbReference>
<dbReference type="EC" id="1.4.1.1" evidence="3 6"/>
<feature type="binding site" evidence="9">
    <location>
        <position position="198"/>
    </location>
    <ligand>
        <name>NAD(+)</name>
        <dbReference type="ChEBI" id="CHEBI:57540"/>
    </ligand>
</feature>
<feature type="binding site" evidence="9">
    <location>
        <position position="203"/>
    </location>
    <ligand>
        <name>NAD(+)</name>
        <dbReference type="ChEBI" id="CHEBI:57540"/>
    </ligand>
</feature>
<dbReference type="PANTHER" id="PTHR42795">
    <property type="entry name" value="ALANINE DEHYDROGENASE"/>
    <property type="match status" value="1"/>
</dbReference>
<feature type="active site" description="Proton donor/acceptor" evidence="7">
    <location>
        <position position="270"/>
    </location>
</feature>
<evidence type="ECO:0000313" key="12">
    <source>
        <dbReference type="EMBL" id="MBA4542848.1"/>
    </source>
</evidence>